<dbReference type="InterPro" id="IPR023395">
    <property type="entry name" value="MCP_dom_sf"/>
</dbReference>
<feature type="region of interest" description="Disordered" evidence="10">
    <location>
        <begin position="307"/>
        <end position="337"/>
    </location>
</feature>
<evidence type="ECO:0000256" key="10">
    <source>
        <dbReference type="SAM" id="MobiDB-lite"/>
    </source>
</evidence>
<keyword evidence="5" id="KW-1133">Transmembrane helix</keyword>
<dbReference type="InterPro" id="IPR051028">
    <property type="entry name" value="Mito_Solute_Carrier"/>
</dbReference>
<keyword evidence="3 8" id="KW-0812">Transmembrane</keyword>
<dbReference type="Gene3D" id="1.50.40.10">
    <property type="entry name" value="Mitochondrial carrier domain"/>
    <property type="match status" value="1"/>
</dbReference>
<dbReference type="PANTHER" id="PTHR45678:SF9">
    <property type="entry name" value="CALCIUM-BINDING MITOCHONDRIAL CARRIER PROTEIN ARALAR1"/>
    <property type="match status" value="1"/>
</dbReference>
<evidence type="ECO:0000256" key="6">
    <source>
        <dbReference type="ARBA" id="ARBA00023128"/>
    </source>
</evidence>
<keyword evidence="4" id="KW-0999">Mitochondrion inner membrane</keyword>
<dbReference type="EMBL" id="HBEA01015745">
    <property type="protein sequence ID" value="CAD8262520.1"/>
    <property type="molecule type" value="Transcribed_RNA"/>
</dbReference>
<evidence type="ECO:0000256" key="4">
    <source>
        <dbReference type="ARBA" id="ARBA00022792"/>
    </source>
</evidence>
<dbReference type="GO" id="GO:0005743">
    <property type="term" value="C:mitochondrial inner membrane"/>
    <property type="evidence" value="ECO:0007669"/>
    <property type="project" value="UniProtKB-SubCell"/>
</dbReference>
<evidence type="ECO:0000256" key="1">
    <source>
        <dbReference type="ARBA" id="ARBA00004448"/>
    </source>
</evidence>
<dbReference type="PROSITE" id="PS50920">
    <property type="entry name" value="SOLCAR"/>
    <property type="match status" value="1"/>
</dbReference>
<gene>
    <name evidence="11" type="ORF">PPYR1160_LOCUS12022</name>
</gene>
<organism evidence="11">
    <name type="scientific">Pinguiococcus pyrenoidosus</name>
    <dbReference type="NCBI Taxonomy" id="172671"/>
    <lineage>
        <taxon>Eukaryota</taxon>
        <taxon>Sar</taxon>
        <taxon>Stramenopiles</taxon>
        <taxon>Ochrophyta</taxon>
        <taxon>Pinguiophyceae</taxon>
        <taxon>Pinguiochrysidales</taxon>
        <taxon>Pinguiochrysidaceae</taxon>
        <taxon>Pinguiococcus</taxon>
    </lineage>
</organism>
<accession>A0A7R9YEK3</accession>
<sequence length="337" mass="36134">MSVGLEFAVGGLAGLLDCCVLHWVDTLKVRAQDRRPLLMDLKTGGKLNLQGKPLLPATASVLRSVYAGFSTNFSLKVPYMAGLFACMQANKHMIGMAEKVSGREISPGTAQMISAALTGIEVSLFLGPLEMVRIQGQNCGKGGIVDATRAVYNSAPTPRTMFGAVNAFSRGLNATTHRELKYCLGQFVLCGAIADQMAKVMGGNPDKDWAPKIAGACIGGIACTLVSHPDDVIKTRMQTHLRGDSHFSAYSSYLSTGMHIVKNEGVHALFYGSIARCFIRVPLGLSIITLSSPMIRSTLEPLFVSSSPEAQKEPFKQPQPQVPTRPQPLLIVGLNEN</sequence>
<keyword evidence="6" id="KW-0496">Mitochondrion</keyword>
<evidence type="ECO:0000256" key="8">
    <source>
        <dbReference type="PROSITE-ProRule" id="PRU00282"/>
    </source>
</evidence>
<comment type="subcellular location">
    <subcellularLocation>
        <location evidence="1">Mitochondrion inner membrane</location>
        <topology evidence="1">Multi-pass membrane protein</topology>
    </subcellularLocation>
</comment>
<evidence type="ECO:0000256" key="9">
    <source>
        <dbReference type="RuleBase" id="RU000488"/>
    </source>
</evidence>
<evidence type="ECO:0008006" key="12">
    <source>
        <dbReference type="Google" id="ProtNLM"/>
    </source>
</evidence>
<name>A0A7R9YEK3_9STRA</name>
<keyword evidence="9" id="KW-0813">Transport</keyword>
<evidence type="ECO:0000256" key="5">
    <source>
        <dbReference type="ARBA" id="ARBA00022989"/>
    </source>
</evidence>
<feature type="repeat" description="Solcar" evidence="8">
    <location>
        <begin position="207"/>
        <end position="297"/>
    </location>
</feature>
<evidence type="ECO:0000256" key="3">
    <source>
        <dbReference type="ARBA" id="ARBA00022692"/>
    </source>
</evidence>
<dbReference type="GO" id="GO:0022857">
    <property type="term" value="F:transmembrane transporter activity"/>
    <property type="evidence" value="ECO:0007669"/>
    <property type="project" value="TreeGrafter"/>
</dbReference>
<evidence type="ECO:0000313" key="11">
    <source>
        <dbReference type="EMBL" id="CAD8262520.1"/>
    </source>
</evidence>
<evidence type="ECO:0000256" key="2">
    <source>
        <dbReference type="ARBA" id="ARBA00006375"/>
    </source>
</evidence>
<proteinExistence type="inferred from homology"/>
<dbReference type="Pfam" id="PF00153">
    <property type="entry name" value="Mito_carr"/>
    <property type="match status" value="1"/>
</dbReference>
<reference evidence="11" key="1">
    <citation type="submission" date="2021-01" db="EMBL/GenBank/DDBJ databases">
        <authorList>
            <person name="Corre E."/>
            <person name="Pelletier E."/>
            <person name="Niang G."/>
            <person name="Scheremetjew M."/>
            <person name="Finn R."/>
            <person name="Kale V."/>
            <person name="Holt S."/>
            <person name="Cochrane G."/>
            <person name="Meng A."/>
            <person name="Brown T."/>
            <person name="Cohen L."/>
        </authorList>
    </citation>
    <scope>NUCLEOTIDE SEQUENCE</scope>
    <source>
        <strain evidence="11">CCMP2078</strain>
    </source>
</reference>
<comment type="similarity">
    <text evidence="2 9">Belongs to the mitochondrial carrier (TC 2.A.29) family.</text>
</comment>
<dbReference type="AlphaFoldDB" id="A0A7R9YEK3"/>
<dbReference type="PANTHER" id="PTHR45678">
    <property type="entry name" value="MITOCHONDRIAL 2-OXODICARBOXYLATE CARRIER 1-RELATED"/>
    <property type="match status" value="1"/>
</dbReference>
<dbReference type="SUPFAM" id="SSF103506">
    <property type="entry name" value="Mitochondrial carrier"/>
    <property type="match status" value="1"/>
</dbReference>
<dbReference type="InterPro" id="IPR018108">
    <property type="entry name" value="MCP_transmembrane"/>
</dbReference>
<protein>
    <recommendedName>
        <fullName evidence="12">Mitochondrial carrier protein</fullName>
    </recommendedName>
</protein>
<evidence type="ECO:0000256" key="7">
    <source>
        <dbReference type="ARBA" id="ARBA00023136"/>
    </source>
</evidence>
<keyword evidence="7 8" id="KW-0472">Membrane</keyword>